<evidence type="ECO:0000256" key="1">
    <source>
        <dbReference type="SAM" id="MobiDB-lite"/>
    </source>
</evidence>
<comment type="caution">
    <text evidence="3">The sequence shown here is derived from an EMBL/GenBank/DDBJ whole genome shotgun (WGS) entry which is preliminary data.</text>
</comment>
<keyword evidence="2" id="KW-0732">Signal</keyword>
<name>A0A2S4V408_9BASI</name>
<reference evidence="3" key="1">
    <citation type="submission" date="2017-12" db="EMBL/GenBank/DDBJ databases">
        <title>Gene loss provides genomic basis for host adaptation in cereal stripe rust fungi.</title>
        <authorList>
            <person name="Xia C."/>
        </authorList>
    </citation>
    <scope>NUCLEOTIDE SEQUENCE [LARGE SCALE GENOMIC DNA]</scope>
    <source>
        <strain evidence="3">93-210</strain>
    </source>
</reference>
<sequence>MALDIYILLLSLPIIFNTNALEGWSPGSLEHEWNWGFAGYELDDAFYVDALGEILHHPQDNFPLSSKTNIQEMHRDGFHASSSSQSDSSDSMGDVIDARAASPRDHWQTRILDDNRHTARKTGQGDGSTFEQSSETSHSLGDTASTPSDIFARRSKRKSREPGEPTRLVSPSIRFRMPNRKETAMDMPTPESPPEDSKPPKANKRFYRSGRGSFKESASNTAGLETVFARIQDGSLTGSLLSLYPETTRNTHRSNNVPRLTFDMGLFDHVQDLEGHTHNLAKLVQMIEELPGEYFITSNQIAKEVTEKKFKNIRDAERYEFMKERKREFNESQNIWLIYWMTQTKKNFNTHLQTIKGATYIQVFPFFLFYVEMINTTVLRQQETTHLGYTEELETACESFLDSIIQLKKIQFAPLTSPTMMEDNLFQQTHALAEREGQQRVLWIFLELWMKTHHPDFWKRNLDRRKIGLNRNIKVFFNNIFCYTIRNLNDRYKMLGTLLDIKNVI</sequence>
<proteinExistence type="predicted"/>
<dbReference type="EMBL" id="PKSL01000114">
    <property type="protein sequence ID" value="POW04238.1"/>
    <property type="molecule type" value="Genomic_DNA"/>
</dbReference>
<protein>
    <submittedName>
        <fullName evidence="3">Uncharacterized protein</fullName>
    </submittedName>
</protein>
<feature type="compositionally biased region" description="Polar residues" evidence="1">
    <location>
        <begin position="127"/>
        <end position="148"/>
    </location>
</feature>
<feature type="compositionally biased region" description="Basic and acidic residues" evidence="1">
    <location>
        <begin position="102"/>
        <end position="117"/>
    </location>
</feature>
<evidence type="ECO:0000313" key="3">
    <source>
        <dbReference type="EMBL" id="POW04238.1"/>
    </source>
</evidence>
<feature type="chain" id="PRO_5015764663" evidence="2">
    <location>
        <begin position="21"/>
        <end position="505"/>
    </location>
</feature>
<keyword evidence="4" id="KW-1185">Reference proteome</keyword>
<organism evidence="3 4">
    <name type="scientific">Puccinia striiformis</name>
    <dbReference type="NCBI Taxonomy" id="27350"/>
    <lineage>
        <taxon>Eukaryota</taxon>
        <taxon>Fungi</taxon>
        <taxon>Dikarya</taxon>
        <taxon>Basidiomycota</taxon>
        <taxon>Pucciniomycotina</taxon>
        <taxon>Pucciniomycetes</taxon>
        <taxon>Pucciniales</taxon>
        <taxon>Pucciniaceae</taxon>
        <taxon>Puccinia</taxon>
    </lineage>
</organism>
<gene>
    <name evidence="3" type="ORF">PSTT_10556</name>
</gene>
<feature type="signal peptide" evidence="2">
    <location>
        <begin position="1"/>
        <end position="20"/>
    </location>
</feature>
<dbReference type="AlphaFoldDB" id="A0A2S4V408"/>
<evidence type="ECO:0000313" key="4">
    <source>
        <dbReference type="Proteomes" id="UP000239156"/>
    </source>
</evidence>
<accession>A0A2S4V408</accession>
<feature type="region of interest" description="Disordered" evidence="1">
    <location>
        <begin position="98"/>
        <end position="219"/>
    </location>
</feature>
<dbReference type="VEuPathDB" id="FungiDB:PSTT_10556"/>
<dbReference type="VEuPathDB" id="FungiDB:PSHT_11344"/>
<dbReference type="Proteomes" id="UP000239156">
    <property type="component" value="Unassembled WGS sequence"/>
</dbReference>
<evidence type="ECO:0000256" key="2">
    <source>
        <dbReference type="SAM" id="SignalP"/>
    </source>
</evidence>